<dbReference type="SUPFAM" id="SSF81901">
    <property type="entry name" value="HCP-like"/>
    <property type="match status" value="1"/>
</dbReference>
<dbReference type="RefSeq" id="WP_121975643.1">
    <property type="nucleotide sequence ID" value="NZ_OOGT01000245.1"/>
</dbReference>
<dbReference type="PANTHER" id="PTHR45011">
    <property type="entry name" value="DAP3-BINDING CELL DEATH ENHANCER 1"/>
    <property type="match status" value="1"/>
</dbReference>
<name>A0A2U3N3H6_9GAMM</name>
<dbReference type="EMBL" id="OOGT01000245">
    <property type="protein sequence ID" value="SPL72250.1"/>
    <property type="molecule type" value="Genomic_DNA"/>
</dbReference>
<accession>A0A2U3N3H6</accession>
<dbReference type="Pfam" id="PF08238">
    <property type="entry name" value="Sel1"/>
    <property type="match status" value="1"/>
</dbReference>
<dbReference type="Proteomes" id="UP000245974">
    <property type="component" value="Unassembled WGS sequence"/>
</dbReference>
<dbReference type="InParanoid" id="A0A2U3N3H6"/>
<protein>
    <submittedName>
        <fullName evidence="1">Sel1 repeat protein</fullName>
    </submittedName>
</protein>
<proteinExistence type="predicted"/>
<evidence type="ECO:0000313" key="2">
    <source>
        <dbReference type="Proteomes" id="UP000245974"/>
    </source>
</evidence>
<dbReference type="Gene3D" id="1.25.40.10">
    <property type="entry name" value="Tetratricopeptide repeat domain"/>
    <property type="match status" value="1"/>
</dbReference>
<dbReference type="SMART" id="SM00671">
    <property type="entry name" value="SEL1"/>
    <property type="match status" value="1"/>
</dbReference>
<dbReference type="PANTHER" id="PTHR45011:SF1">
    <property type="entry name" value="DAP3-BINDING CELL DEATH ENHANCER 1"/>
    <property type="match status" value="1"/>
</dbReference>
<organism evidence="1 2">
    <name type="scientific">Acinetobacter stercoris</name>
    <dbReference type="NCBI Taxonomy" id="2126983"/>
    <lineage>
        <taxon>Bacteria</taxon>
        <taxon>Pseudomonadati</taxon>
        <taxon>Pseudomonadota</taxon>
        <taxon>Gammaproteobacteria</taxon>
        <taxon>Moraxellales</taxon>
        <taxon>Moraxellaceae</taxon>
        <taxon>Acinetobacter</taxon>
    </lineage>
</organism>
<dbReference type="InterPro" id="IPR006597">
    <property type="entry name" value="Sel1-like"/>
</dbReference>
<evidence type="ECO:0000313" key="1">
    <source>
        <dbReference type="EMBL" id="SPL72250.1"/>
    </source>
</evidence>
<dbReference type="OrthoDB" id="6691782at2"/>
<dbReference type="AlphaFoldDB" id="A0A2U3N3H6"/>
<gene>
    <name evidence="1" type="ORF">KPC_3428</name>
</gene>
<dbReference type="InterPro" id="IPR052748">
    <property type="entry name" value="ISR_Activator"/>
</dbReference>
<sequence length="131" mass="15426">MDFLKAIRQYVLLLVSHLNQEKSSYYRFSFSDTFLSYHRAKYFELLSFQLINKNDYSTQAGHQRNAVWFFLHSALKGYSESQYKLGICYLHGELGLKKNIFIAYKWLKLAADQGHIGAINELKLFSRTKQL</sequence>
<reference evidence="2" key="1">
    <citation type="submission" date="2018-03" db="EMBL/GenBank/DDBJ databases">
        <authorList>
            <person name="Blom J."/>
        </authorList>
    </citation>
    <scope>NUCLEOTIDE SEQUENCE [LARGE SCALE GENOMIC DNA]</scope>
    <source>
        <strain evidence="2">KPC-SM-21</strain>
    </source>
</reference>
<dbReference type="InterPro" id="IPR011990">
    <property type="entry name" value="TPR-like_helical_dom_sf"/>
</dbReference>
<keyword evidence="2" id="KW-1185">Reference proteome</keyword>